<evidence type="ECO:0000256" key="2">
    <source>
        <dbReference type="SAM" id="MobiDB-lite"/>
    </source>
</evidence>
<proteinExistence type="predicted"/>
<feature type="domain" description="RRM" evidence="3">
    <location>
        <begin position="3"/>
        <end position="81"/>
    </location>
</feature>
<keyword evidence="1" id="KW-0694">RNA-binding</keyword>
<accession>A0A369KWQ9</accession>
<dbReference type="Gene3D" id="3.30.70.330">
    <property type="match status" value="1"/>
</dbReference>
<feature type="region of interest" description="Disordered" evidence="2">
    <location>
        <begin position="69"/>
        <end position="100"/>
    </location>
</feature>
<dbReference type="InterPro" id="IPR000504">
    <property type="entry name" value="RRM_dom"/>
</dbReference>
<protein>
    <submittedName>
        <fullName evidence="4">RNA-binding protein</fullName>
    </submittedName>
</protein>
<reference evidence="4" key="1">
    <citation type="submission" date="2018-04" db="EMBL/GenBank/DDBJ databases">
        <title>Draft genome sequence of the Candidatus Spirobacillus cienkowskii, a pathogen of freshwater Daphnia species, reconstructed from hemolymph metagenomic reads.</title>
        <authorList>
            <person name="Bresciani L."/>
            <person name="Lemos L.N."/>
            <person name="Wale N."/>
            <person name="Lin J.Y."/>
            <person name="Fernandes G.R."/>
            <person name="Duffy M.A."/>
            <person name="Rodrigues J.M."/>
        </authorList>
    </citation>
    <scope>NUCLEOTIDE SEQUENCE [LARGE SCALE GENOMIC DNA]</scope>
    <source>
        <strain evidence="4">Binning01</strain>
    </source>
</reference>
<dbReference type="AlphaFoldDB" id="A0A369KWQ9"/>
<dbReference type="SUPFAM" id="SSF54928">
    <property type="entry name" value="RNA-binding domain, RBD"/>
    <property type="match status" value="1"/>
</dbReference>
<name>A0A369KWQ9_9BACT</name>
<dbReference type="CDD" id="cd21608">
    <property type="entry name" value="RRM2_NsCP33_like"/>
    <property type="match status" value="1"/>
</dbReference>
<dbReference type="PROSITE" id="PS50102">
    <property type="entry name" value="RRM"/>
    <property type="match status" value="1"/>
</dbReference>
<evidence type="ECO:0000256" key="1">
    <source>
        <dbReference type="ARBA" id="ARBA00022884"/>
    </source>
</evidence>
<evidence type="ECO:0000259" key="3">
    <source>
        <dbReference type="PROSITE" id="PS50102"/>
    </source>
</evidence>
<dbReference type="InterPro" id="IPR035979">
    <property type="entry name" value="RBD_domain_sf"/>
</dbReference>
<dbReference type="InterPro" id="IPR048289">
    <property type="entry name" value="RRM2_NsCP33-like"/>
</dbReference>
<dbReference type="Proteomes" id="UP000253934">
    <property type="component" value="Unassembled WGS sequence"/>
</dbReference>
<dbReference type="Pfam" id="PF00076">
    <property type="entry name" value="RRM_1"/>
    <property type="match status" value="1"/>
</dbReference>
<comment type="caution">
    <text evidence="4">The sequence shown here is derived from an EMBL/GenBank/DDBJ whole genome shotgun (WGS) entry which is preliminary data.</text>
</comment>
<gene>
    <name evidence="4" type="ORF">DCC88_01520</name>
</gene>
<dbReference type="InterPro" id="IPR052462">
    <property type="entry name" value="SLIRP/GR-RBP-like"/>
</dbReference>
<dbReference type="GO" id="GO:0003723">
    <property type="term" value="F:RNA binding"/>
    <property type="evidence" value="ECO:0007669"/>
    <property type="project" value="UniProtKB-KW"/>
</dbReference>
<dbReference type="RefSeq" id="WP_338636493.1">
    <property type="nucleotide sequence ID" value="NZ_CP146516.1"/>
</dbReference>
<organism evidence="4 5">
    <name type="scientific">Spirobacillus cienkowskii</name>
    <dbReference type="NCBI Taxonomy" id="495820"/>
    <lineage>
        <taxon>Bacteria</taxon>
        <taxon>Pseudomonadati</taxon>
        <taxon>Bdellovibrionota</taxon>
        <taxon>Oligoflexia</taxon>
        <taxon>Silvanigrellales</taxon>
        <taxon>Spirobacillus</taxon>
    </lineage>
</organism>
<evidence type="ECO:0000313" key="4">
    <source>
        <dbReference type="EMBL" id="RDB37145.1"/>
    </source>
</evidence>
<dbReference type="SMART" id="SM00360">
    <property type="entry name" value="RRM"/>
    <property type="match status" value="1"/>
</dbReference>
<evidence type="ECO:0000313" key="5">
    <source>
        <dbReference type="Proteomes" id="UP000253934"/>
    </source>
</evidence>
<keyword evidence="5" id="KW-1185">Reference proteome</keyword>
<sequence length="100" mass="11213">MAKKLYVGNLPFSCTDTELSQAFNQYGIVTSARVVTDRETGHSKGFGFVEMEQEDDALKAVDNLNGKPFMGRPLTVNEARPREESRRDGGYHRRGFEARG</sequence>
<feature type="compositionally biased region" description="Basic and acidic residues" evidence="2">
    <location>
        <begin position="79"/>
        <end position="100"/>
    </location>
</feature>
<dbReference type="PANTHER" id="PTHR48027">
    <property type="entry name" value="HETEROGENEOUS NUCLEAR RIBONUCLEOPROTEIN 87F-RELATED"/>
    <property type="match status" value="1"/>
</dbReference>
<dbReference type="EMBL" id="QOVW01000007">
    <property type="protein sequence ID" value="RDB37145.1"/>
    <property type="molecule type" value="Genomic_DNA"/>
</dbReference>
<dbReference type="InterPro" id="IPR012677">
    <property type="entry name" value="Nucleotide-bd_a/b_plait_sf"/>
</dbReference>